<dbReference type="InterPro" id="IPR037002">
    <property type="entry name" value="Microviridae_protein_F_sf"/>
</dbReference>
<organism evidence="6">
    <name type="scientific">Peromfec virus RodF7_17</name>
    <dbReference type="NCBI Taxonomy" id="2929352"/>
    <lineage>
        <taxon>Viruses</taxon>
        <taxon>Monodnaviria</taxon>
        <taxon>Sangervirae</taxon>
        <taxon>Phixviricota</taxon>
        <taxon>Malgrandaviricetes</taxon>
        <taxon>Petitvirales</taxon>
        <taxon>Microviridae</taxon>
    </lineage>
</organism>
<name>A0A976N1Z5_9VIRU</name>
<dbReference type="GO" id="GO:0005198">
    <property type="term" value="F:structural molecule activity"/>
    <property type="evidence" value="ECO:0007669"/>
    <property type="project" value="InterPro"/>
</dbReference>
<evidence type="ECO:0000256" key="2">
    <source>
        <dbReference type="ARBA" id="ARBA00009963"/>
    </source>
</evidence>
<comment type="similarity">
    <text evidence="2">Belongs to the microviridae F protein family.</text>
</comment>
<dbReference type="Gene3D" id="2.60.169.10">
    <property type="entry name" value="Microviridae F protein"/>
    <property type="match status" value="2"/>
</dbReference>
<keyword evidence="4" id="KW-0167">Capsid protein</keyword>
<dbReference type="GO" id="GO:0039615">
    <property type="term" value="C:T=1 icosahedral viral capsid"/>
    <property type="evidence" value="ECO:0007669"/>
    <property type="project" value="UniProtKB-KW"/>
</dbReference>
<keyword evidence="3" id="KW-1140">T=1 icosahedral capsid protein</keyword>
<reference evidence="6" key="1">
    <citation type="submission" date="2022-02" db="EMBL/GenBank/DDBJ databases">
        <title>Towards deciphering the DNA virus diversity associated with rodent species in the families Cricetidae and Heteromyidae.</title>
        <authorList>
            <person name="Lund M."/>
            <person name="Larsen B.B."/>
            <person name="Gryseels S."/>
            <person name="Kraberger S."/>
            <person name="Rowsey D.M."/>
            <person name="Steger L."/>
            <person name="Yule K.M."/>
            <person name="Upham N.S."/>
            <person name="Worobey M."/>
            <person name="Van Doorslaer K."/>
            <person name="Varsani A."/>
        </authorList>
    </citation>
    <scope>NUCLEOTIDE SEQUENCE</scope>
    <source>
        <strain evidence="6">NeonRodF7_17</strain>
    </source>
</reference>
<dbReference type="SUPFAM" id="SSF88645">
    <property type="entry name" value="ssDNA viruses"/>
    <property type="match status" value="1"/>
</dbReference>
<protein>
    <submittedName>
        <fullName evidence="6">Major capsid protein</fullName>
    </submittedName>
</protein>
<evidence type="ECO:0000313" key="6">
    <source>
        <dbReference type="EMBL" id="UPW41749.1"/>
    </source>
</evidence>
<proteinExistence type="inferred from homology"/>
<evidence type="ECO:0000256" key="4">
    <source>
        <dbReference type="ARBA" id="ARBA00022561"/>
    </source>
</evidence>
<sequence length="553" mass="62141">MNLFNSIRVRAPKKNKFNLSHNIKCSTNFGRLYPFFCQETVPGDTFRMSADILTRMSPMVAPIMQNINVYTHFFFVPYRLIWDDFETFITGGKNGDGKNEKGQVVTHPYLSVSQNVQMGGNYLFSDGTLGDFLGYPAALDDYFEQGGSANTLGASSLPFRAYQQIYNDYYRDENLTDPIEINKGNGAEVINSTNYENYTLKNRAFPKDYFTSALPTPQRGAEVELPMGGVIGVDFNDVDSEGNFIESSVTTSQRFSSGDTLTVRELSTSGSQGNIFANTTGGNASRTAIDNSRNLSVDMSHAQSPTIIELRRALKVQEWLEKNARGGYRYIEQIFSHFGVKSSDARLQRAQYLGGGKSPILISDILQTSSTDGTSPQGNMAGHGLGVSKVNSFKYFAEEHGFIIGIMSILPQASYYQGLSRTLTRRKSEDYFWPEFAHLGEQEIKKQELYFNDSELDENQKTFGYAPRYSEYKYIPNSIHGDFRTNPSLQKWHLARILPSNVALNNDFVTCKPDASNQRIFAVTDPNVDKFYNLIQVNCTAIRPMPKYGTPYL</sequence>
<dbReference type="InterPro" id="IPR016184">
    <property type="entry name" value="Capsid/spike_ssDNA_virus"/>
</dbReference>
<evidence type="ECO:0000256" key="3">
    <source>
        <dbReference type="ARBA" id="ARBA00022431"/>
    </source>
</evidence>
<keyword evidence="5" id="KW-0946">Virion</keyword>
<evidence type="ECO:0000256" key="5">
    <source>
        <dbReference type="ARBA" id="ARBA00022844"/>
    </source>
</evidence>
<evidence type="ECO:0000256" key="1">
    <source>
        <dbReference type="ARBA" id="ARBA00004328"/>
    </source>
</evidence>
<accession>A0A976N1Z5</accession>
<dbReference type="InterPro" id="IPR003514">
    <property type="entry name" value="Microviridae_protein_F"/>
</dbReference>
<comment type="subcellular location">
    <subcellularLocation>
        <location evidence="1">Virion</location>
    </subcellularLocation>
</comment>
<dbReference type="EMBL" id="OM869659">
    <property type="protein sequence ID" value="UPW41749.1"/>
    <property type="molecule type" value="Genomic_DNA"/>
</dbReference>
<dbReference type="Pfam" id="PF02305">
    <property type="entry name" value="Phage_F"/>
    <property type="match status" value="1"/>
</dbReference>